<dbReference type="GeneTree" id="ENSGT00390000001063"/>
<dbReference type="Ensembl" id="ENSMMMT00000009651.1">
    <property type="protein sequence ID" value="ENSMMMP00000008461.1"/>
    <property type="gene ID" value="ENSMMMG00000007520.1"/>
</dbReference>
<evidence type="ECO:0000313" key="1">
    <source>
        <dbReference type="Ensembl" id="ENSMMMP00000008461.1"/>
    </source>
</evidence>
<dbReference type="AlphaFoldDB" id="A0A8C6ER17"/>
<accession>A0A8C6ER17</accession>
<reference evidence="1" key="2">
    <citation type="submission" date="2025-09" db="UniProtKB">
        <authorList>
            <consortium name="Ensembl"/>
        </authorList>
    </citation>
    <scope>IDENTIFICATION</scope>
</reference>
<dbReference type="Pfam" id="PF07004">
    <property type="entry name" value="SHIPPO-rpt"/>
    <property type="match status" value="5"/>
</dbReference>
<name>A0A8C6ER17_MARMA</name>
<organism evidence="1 2">
    <name type="scientific">Marmota marmota marmota</name>
    <name type="common">Alpine marmot</name>
    <dbReference type="NCBI Taxonomy" id="9994"/>
    <lineage>
        <taxon>Eukaryota</taxon>
        <taxon>Metazoa</taxon>
        <taxon>Chordata</taxon>
        <taxon>Craniata</taxon>
        <taxon>Vertebrata</taxon>
        <taxon>Euteleostomi</taxon>
        <taxon>Mammalia</taxon>
        <taxon>Eutheria</taxon>
        <taxon>Euarchontoglires</taxon>
        <taxon>Glires</taxon>
        <taxon>Rodentia</taxon>
        <taxon>Sciuromorpha</taxon>
        <taxon>Sciuridae</taxon>
        <taxon>Xerinae</taxon>
        <taxon>Marmotini</taxon>
        <taxon>Marmota</taxon>
    </lineage>
</organism>
<dbReference type="PANTHER" id="PTHR21580:SF60">
    <property type="entry name" value="SPERM-TAIL PG-RICH REPEAT-CONTAINING PROTEIN 2"/>
    <property type="match status" value="1"/>
</dbReference>
<evidence type="ECO:0000313" key="2">
    <source>
        <dbReference type="Proteomes" id="UP000694407"/>
    </source>
</evidence>
<reference evidence="1" key="1">
    <citation type="submission" date="2025-08" db="UniProtKB">
        <authorList>
            <consortium name="Ensembl"/>
        </authorList>
    </citation>
    <scope>IDENTIFICATION</scope>
</reference>
<sequence length="441" mass="48846">MYDRAPRLLRLAEGGSTEEHVGPGSYQVLTLKRQATGGCAPFLSSSTRESTFTIASDTEKAVPGPGHYNVSEAQKISRAPTINKSIDVPSIPSCGQSYGYNIDEDGSIIKRFPRASDPTLGPAYYKPQFGVSNATLKYKGIHFGNSTGRLEFPKVSGPGPGEYDIIQEKTLYCENINIKKDQQENYCSFIPRFYEVIMLQEEKKRFVPIKSITPAPGTYNEIRTALKYSKKTSGQKHTPFGQRAARFIEDCKAAEMPGPGFYNIQNKTVITNVSLEKKKKSAFGSSVPRTSFLVQENACTIPGPSHYQLCCIWHSVCGLFDALPNLTSQYAAFLSRTERTTKVLDTVIPAPGSYDVRKSYEMSQLKHKYMPPRNLVAKRKHASFLSATPRCLDKTIDGPGPAAYNPVLRKSCPIPLFVKASKRFEDTKEITPGPASYEVCQ</sequence>
<dbReference type="Proteomes" id="UP000694407">
    <property type="component" value="Unplaced"/>
</dbReference>
<dbReference type="InterPro" id="IPR051291">
    <property type="entry name" value="CIMAP"/>
</dbReference>
<gene>
    <name evidence="1" type="primary">STPG2</name>
</gene>
<keyword evidence="2" id="KW-1185">Reference proteome</keyword>
<dbReference type="PANTHER" id="PTHR21580">
    <property type="entry name" value="SHIPPO-1-RELATED"/>
    <property type="match status" value="1"/>
</dbReference>
<protein>
    <submittedName>
        <fullName evidence="1">Sperm tail PG-rich repeat containing 2</fullName>
    </submittedName>
</protein>
<proteinExistence type="predicted"/>
<dbReference type="InterPro" id="IPR010736">
    <property type="entry name" value="SHIPPO-rpt"/>
</dbReference>